<organism evidence="2 3">
    <name type="scientific">Chelydra serpentina</name>
    <name type="common">Snapping turtle</name>
    <name type="synonym">Testudo serpentina</name>
    <dbReference type="NCBI Taxonomy" id="8475"/>
    <lineage>
        <taxon>Eukaryota</taxon>
        <taxon>Metazoa</taxon>
        <taxon>Chordata</taxon>
        <taxon>Craniata</taxon>
        <taxon>Vertebrata</taxon>
        <taxon>Euteleostomi</taxon>
        <taxon>Archelosauria</taxon>
        <taxon>Testudinata</taxon>
        <taxon>Testudines</taxon>
        <taxon>Cryptodira</taxon>
        <taxon>Durocryptodira</taxon>
        <taxon>Americhelydia</taxon>
        <taxon>Chelydroidea</taxon>
        <taxon>Chelydridae</taxon>
        <taxon>Chelydra</taxon>
    </lineage>
</organism>
<comment type="caution">
    <text evidence="2">The sequence shown here is derived from an EMBL/GenBank/DDBJ whole genome shotgun (WGS) entry which is preliminary data.</text>
</comment>
<gene>
    <name evidence="2" type="ORF">G0U57_006153</name>
</gene>
<dbReference type="InterPro" id="IPR051320">
    <property type="entry name" value="Viral_Replic_Matur_Polypro"/>
</dbReference>
<dbReference type="Proteomes" id="UP000765507">
    <property type="component" value="Unassembled WGS sequence"/>
</dbReference>
<accession>A0A8T1RXX7</accession>
<dbReference type="FunFam" id="3.30.70.270:FF:000115">
    <property type="entry name" value="Polyprotein of retroviral origin, putative"/>
    <property type="match status" value="1"/>
</dbReference>
<dbReference type="AlphaFoldDB" id="A0A8T1RXX7"/>
<evidence type="ECO:0000313" key="2">
    <source>
        <dbReference type="EMBL" id="KAG6921629.1"/>
    </source>
</evidence>
<evidence type="ECO:0000313" key="3">
    <source>
        <dbReference type="Proteomes" id="UP000765507"/>
    </source>
</evidence>
<protein>
    <recommendedName>
        <fullName evidence="1">Reverse transcriptase/retrotransposon-derived protein RNase H-like domain-containing protein</fullName>
    </recommendedName>
</protein>
<dbReference type="OrthoDB" id="8000983at2759"/>
<dbReference type="InterPro" id="IPR041577">
    <property type="entry name" value="RT_RNaseH_2"/>
</dbReference>
<name>A0A8T1RXX7_CHESE</name>
<dbReference type="PANTHER" id="PTHR33064">
    <property type="entry name" value="POL PROTEIN"/>
    <property type="match status" value="1"/>
</dbReference>
<feature type="domain" description="Reverse transcriptase/retrotransposon-derived protein RNase H-like" evidence="1">
    <location>
        <begin position="76"/>
        <end position="140"/>
    </location>
</feature>
<reference evidence="2 3" key="1">
    <citation type="journal article" date="2020" name="G3 (Bethesda)">
        <title>Draft Genome of the Common Snapping Turtle, Chelydra serpentina, a Model for Phenotypic Plasticity in Reptiles.</title>
        <authorList>
            <person name="Das D."/>
            <person name="Singh S.K."/>
            <person name="Bierstedt J."/>
            <person name="Erickson A."/>
            <person name="Galli G.L.J."/>
            <person name="Crossley D.A. 2nd"/>
            <person name="Rhen T."/>
        </authorList>
    </citation>
    <scope>NUCLEOTIDE SEQUENCE [LARGE SCALE GENOMIC DNA]</scope>
    <source>
        <strain evidence="2">KW</strain>
    </source>
</reference>
<dbReference type="Pfam" id="PF17919">
    <property type="entry name" value="RT_RNaseH_2"/>
    <property type="match status" value="1"/>
</dbReference>
<dbReference type="PANTHER" id="PTHR33064:SF29">
    <property type="entry name" value="PEPTIDASE A2 DOMAIN-CONTAINING PROTEIN-RELATED"/>
    <property type="match status" value="1"/>
</dbReference>
<dbReference type="InterPro" id="IPR043128">
    <property type="entry name" value="Rev_trsase/Diguanyl_cyclase"/>
</dbReference>
<keyword evidence="3" id="KW-1185">Reference proteome</keyword>
<dbReference type="Gene3D" id="3.30.70.270">
    <property type="match status" value="1"/>
</dbReference>
<dbReference type="EMBL" id="JAHGAV010001866">
    <property type="protein sequence ID" value="KAG6921629.1"/>
    <property type="molecule type" value="Genomic_DNA"/>
</dbReference>
<evidence type="ECO:0000259" key="1">
    <source>
        <dbReference type="Pfam" id="PF17919"/>
    </source>
</evidence>
<dbReference type="SUPFAM" id="SSF56672">
    <property type="entry name" value="DNA/RNA polymerases"/>
    <property type="match status" value="1"/>
</dbReference>
<proteinExistence type="predicted"/>
<sequence>MAEVSYLGHRVGSGRLKPEPAKVEVIRDWPAPKTKKQVQAFIGMGGYYRRFVPHFSAIATPITELCKKGKPDRVVWTEECQRALCALKEALIRGPVLANPDFDKPFLVFTDASDMGLGAVLMQEDEKGQRHPIVYLSKKLLP</sequence>
<dbReference type="InterPro" id="IPR043502">
    <property type="entry name" value="DNA/RNA_pol_sf"/>
</dbReference>